<evidence type="ECO:0000313" key="1">
    <source>
        <dbReference type="EMBL" id="PWJ58301.1"/>
    </source>
</evidence>
<reference evidence="1 2" key="1">
    <citation type="submission" date="2018-03" db="EMBL/GenBank/DDBJ databases">
        <title>Genomic Encyclopedia of Archaeal and Bacterial Type Strains, Phase II (KMG-II): from individual species to whole genera.</title>
        <authorList>
            <person name="Goeker M."/>
        </authorList>
    </citation>
    <scope>NUCLEOTIDE SEQUENCE [LARGE SCALE GENOMIC DNA]</scope>
    <source>
        <strain evidence="1 2">DSM 100346</strain>
    </source>
</reference>
<accession>A0A316AL80</accession>
<name>A0A316AL80_9BACT</name>
<dbReference type="AlphaFoldDB" id="A0A316AL80"/>
<organism evidence="1 2">
    <name type="scientific">Dyadobacter jejuensis</name>
    <dbReference type="NCBI Taxonomy" id="1082580"/>
    <lineage>
        <taxon>Bacteria</taxon>
        <taxon>Pseudomonadati</taxon>
        <taxon>Bacteroidota</taxon>
        <taxon>Cytophagia</taxon>
        <taxon>Cytophagales</taxon>
        <taxon>Spirosomataceae</taxon>
        <taxon>Dyadobacter</taxon>
    </lineage>
</organism>
<keyword evidence="2" id="KW-1185">Reference proteome</keyword>
<gene>
    <name evidence="1" type="ORF">CLV98_104160</name>
</gene>
<protein>
    <recommendedName>
        <fullName evidence="3">Transposase IS66-like protein</fullName>
    </recommendedName>
</protein>
<evidence type="ECO:0008006" key="3">
    <source>
        <dbReference type="Google" id="ProtNLM"/>
    </source>
</evidence>
<proteinExistence type="predicted"/>
<dbReference type="EMBL" id="QGDT01000004">
    <property type="protein sequence ID" value="PWJ58301.1"/>
    <property type="molecule type" value="Genomic_DNA"/>
</dbReference>
<evidence type="ECO:0000313" key="2">
    <source>
        <dbReference type="Proteomes" id="UP000245880"/>
    </source>
</evidence>
<comment type="caution">
    <text evidence="1">The sequence shown here is derived from an EMBL/GenBank/DDBJ whole genome shotgun (WGS) entry which is preliminary data.</text>
</comment>
<dbReference type="Proteomes" id="UP000245880">
    <property type="component" value="Unassembled WGS sequence"/>
</dbReference>
<sequence length="47" mass="5625">MIYSLLAACKKHKVNPNDWLLDVLFKLNDINYDGKFFELLPLRWKIS</sequence>